<comment type="caution">
    <text evidence="9">Lacks conserved residue(s) required for the propagation of feature annotation.</text>
</comment>
<dbReference type="HAMAP" id="MF_01057">
    <property type="entry name" value="tRNA_methyltr_TrmB"/>
    <property type="match status" value="1"/>
</dbReference>
<dbReference type="EC" id="2.1.1.33" evidence="9"/>
<evidence type="ECO:0000256" key="9">
    <source>
        <dbReference type="HAMAP-Rule" id="MF_01057"/>
    </source>
</evidence>
<dbReference type="NCBIfam" id="TIGR00091">
    <property type="entry name" value="tRNA (guanosine(46)-N7)-methyltransferase TrmB"/>
    <property type="match status" value="1"/>
</dbReference>
<feature type="binding site" evidence="9">
    <location>
        <position position="154"/>
    </location>
    <ligand>
        <name>substrate</name>
    </ligand>
</feature>
<dbReference type="GO" id="GO:0008176">
    <property type="term" value="F:tRNA (guanine(46)-N7)-methyltransferase activity"/>
    <property type="evidence" value="ECO:0007669"/>
    <property type="project" value="UniProtKB-UniRule"/>
</dbReference>
<dbReference type="InterPro" id="IPR029063">
    <property type="entry name" value="SAM-dependent_MTases_sf"/>
</dbReference>
<feature type="binding site" evidence="9">
    <location>
        <position position="69"/>
    </location>
    <ligand>
        <name>S-adenosyl-L-methionine</name>
        <dbReference type="ChEBI" id="CHEBI:59789"/>
    </ligand>
</feature>
<reference evidence="10" key="1">
    <citation type="submission" date="2023-05" db="EMBL/GenBank/DDBJ databases">
        <title>Cataloging the Phylogenetic Diversity of Human Bladder Bacteria.</title>
        <authorList>
            <person name="Du J."/>
        </authorList>
    </citation>
    <scope>NUCLEOTIDE SEQUENCE</scope>
    <source>
        <strain evidence="10">UMB1231</strain>
    </source>
</reference>
<dbReference type="Proteomes" id="UP001229251">
    <property type="component" value="Unassembled WGS sequence"/>
</dbReference>
<dbReference type="EMBL" id="JASOOE010000007">
    <property type="protein sequence ID" value="MDK7187302.1"/>
    <property type="molecule type" value="Genomic_DNA"/>
</dbReference>
<dbReference type="Gene3D" id="3.40.50.150">
    <property type="entry name" value="Vaccinia Virus protein VP39"/>
    <property type="match status" value="1"/>
</dbReference>
<comment type="pathway">
    <text evidence="7 9">tRNA modification; N(7)-methylguanine-tRNA biosynthesis.</text>
</comment>
<organism evidence="10 11">
    <name type="scientific">Facklamia hominis</name>
    <dbReference type="NCBI Taxonomy" id="178214"/>
    <lineage>
        <taxon>Bacteria</taxon>
        <taxon>Bacillati</taxon>
        <taxon>Bacillota</taxon>
        <taxon>Bacilli</taxon>
        <taxon>Lactobacillales</taxon>
        <taxon>Aerococcaceae</taxon>
        <taxon>Facklamia</taxon>
    </lineage>
</organism>
<evidence type="ECO:0000256" key="8">
    <source>
        <dbReference type="ARBA" id="ARBA00060767"/>
    </source>
</evidence>
<dbReference type="RefSeq" id="WP_285065752.1">
    <property type="nucleotide sequence ID" value="NZ_JASOOE010000007.1"/>
</dbReference>
<keyword evidence="5 9" id="KW-0949">S-adenosyl-L-methionine</keyword>
<comment type="caution">
    <text evidence="10">The sequence shown here is derived from an EMBL/GenBank/DDBJ whole genome shotgun (WGS) entry which is preliminary data.</text>
</comment>
<protein>
    <recommendedName>
        <fullName evidence="9">tRNA (guanine-N(7)-)-methyltransferase</fullName>
        <ecNumber evidence="9">2.1.1.33</ecNumber>
    </recommendedName>
    <alternativeName>
        <fullName evidence="9">tRNA (guanine(46)-N(7))-methyltransferase</fullName>
    </alternativeName>
    <alternativeName>
        <fullName evidence="9">tRNA(m7G46)-methyltransferase</fullName>
    </alternativeName>
</protein>
<proteinExistence type="inferred from homology"/>
<dbReference type="PANTHER" id="PTHR23417:SF14">
    <property type="entry name" value="PENTACOTRIPEPTIDE-REPEAT REGION OF PRORP DOMAIN-CONTAINING PROTEIN"/>
    <property type="match status" value="1"/>
</dbReference>
<dbReference type="PANTHER" id="PTHR23417">
    <property type="entry name" value="3-DEOXY-D-MANNO-OCTULOSONIC-ACID TRANSFERASE/TRNA GUANINE-N 7 - -METHYLTRANSFERASE"/>
    <property type="match status" value="1"/>
</dbReference>
<keyword evidence="3 9" id="KW-0489">Methyltransferase</keyword>
<comment type="function">
    <text evidence="2 9">Catalyzes the formation of N(7)-methylguanine at position 46 (m7G46) in tRNA.</text>
</comment>
<evidence type="ECO:0000256" key="7">
    <source>
        <dbReference type="ARBA" id="ARBA00060552"/>
    </source>
</evidence>
<accession>A0AAJ1Q688</accession>
<gene>
    <name evidence="9 10" type="primary">trmB</name>
    <name evidence="10" type="ORF">QP433_04845</name>
</gene>
<sequence length="214" mass="24736">MRLRHKPWAEEKLKAYPQYAIQDPQALKGKWQDHFAKKQALHLEIGSGKGQFILGMAQTHPEVNYIAMELQTSAIISILNAQIEAQLPNLLLINGHGGDIDQFFAPGEVDRLYLNFSDPWPKKRHAKRRLTSPQFLDKYRHILAAQGEIHFKTDNQGLFEYSLASLSQYGYQLKQVWLDLHQSDFEGNIQSEYEEKFAQKGQAIYRLEAVWPQS</sequence>
<keyword evidence="6 9" id="KW-0819">tRNA processing</keyword>
<dbReference type="SUPFAM" id="SSF53335">
    <property type="entry name" value="S-adenosyl-L-methionine-dependent methyltransferases"/>
    <property type="match status" value="1"/>
</dbReference>
<comment type="similarity">
    <text evidence="8 9">Belongs to the class I-like SAM-binding methyltransferase superfamily. TrmB family.</text>
</comment>
<dbReference type="InterPro" id="IPR003358">
    <property type="entry name" value="tRNA_(Gua-N-7)_MeTrfase_Trmb"/>
</dbReference>
<dbReference type="NCBIfam" id="NF001080">
    <property type="entry name" value="PRK00121.2-2"/>
    <property type="match status" value="1"/>
</dbReference>
<feature type="binding site" evidence="9">
    <location>
        <position position="118"/>
    </location>
    <ligand>
        <name>S-adenosyl-L-methionine</name>
        <dbReference type="ChEBI" id="CHEBI:59789"/>
    </ligand>
</feature>
<dbReference type="PROSITE" id="PS51625">
    <property type="entry name" value="SAM_MT_TRMB"/>
    <property type="match status" value="1"/>
</dbReference>
<evidence type="ECO:0000313" key="11">
    <source>
        <dbReference type="Proteomes" id="UP001229251"/>
    </source>
</evidence>
<dbReference type="InterPro" id="IPR055361">
    <property type="entry name" value="tRNA_methyltr_TrmB_bact"/>
</dbReference>
<evidence type="ECO:0000256" key="2">
    <source>
        <dbReference type="ARBA" id="ARBA00003015"/>
    </source>
</evidence>
<name>A0AAJ1Q688_9LACT</name>
<dbReference type="FunFam" id="3.40.50.150:FF:000035">
    <property type="entry name" value="tRNA (guanine-N(7)-)-methyltransferase"/>
    <property type="match status" value="1"/>
</dbReference>
<dbReference type="GO" id="GO:0043527">
    <property type="term" value="C:tRNA methyltransferase complex"/>
    <property type="evidence" value="ECO:0007669"/>
    <property type="project" value="TreeGrafter"/>
</dbReference>
<evidence type="ECO:0000256" key="5">
    <source>
        <dbReference type="ARBA" id="ARBA00022691"/>
    </source>
</evidence>
<evidence type="ECO:0000256" key="1">
    <source>
        <dbReference type="ARBA" id="ARBA00000142"/>
    </source>
</evidence>
<dbReference type="Pfam" id="PF02390">
    <property type="entry name" value="Methyltransf_4"/>
    <property type="match status" value="1"/>
</dbReference>
<dbReference type="AlphaFoldDB" id="A0AAJ1Q688"/>
<keyword evidence="4 9" id="KW-0808">Transferase</keyword>
<dbReference type="CDD" id="cd02440">
    <property type="entry name" value="AdoMet_MTases"/>
    <property type="match status" value="1"/>
</dbReference>
<evidence type="ECO:0000313" key="10">
    <source>
        <dbReference type="EMBL" id="MDK7187302.1"/>
    </source>
</evidence>
<comment type="catalytic activity">
    <reaction evidence="1 9">
        <text>guanosine(46) in tRNA + S-adenosyl-L-methionine = N(7)-methylguanosine(46) in tRNA + S-adenosyl-L-homocysteine</text>
        <dbReference type="Rhea" id="RHEA:42708"/>
        <dbReference type="Rhea" id="RHEA-COMP:10188"/>
        <dbReference type="Rhea" id="RHEA-COMP:10189"/>
        <dbReference type="ChEBI" id="CHEBI:57856"/>
        <dbReference type="ChEBI" id="CHEBI:59789"/>
        <dbReference type="ChEBI" id="CHEBI:74269"/>
        <dbReference type="ChEBI" id="CHEBI:74480"/>
        <dbReference type="EC" id="2.1.1.33"/>
    </reaction>
</comment>
<evidence type="ECO:0000256" key="3">
    <source>
        <dbReference type="ARBA" id="ARBA00022603"/>
    </source>
</evidence>
<evidence type="ECO:0000256" key="4">
    <source>
        <dbReference type="ARBA" id="ARBA00022679"/>
    </source>
</evidence>
<feature type="binding site" evidence="9">
    <location>
        <position position="122"/>
    </location>
    <ligand>
        <name>substrate</name>
    </ligand>
</feature>
<feature type="binding site" evidence="9">
    <location>
        <position position="44"/>
    </location>
    <ligand>
        <name>S-adenosyl-L-methionine</name>
        <dbReference type="ChEBI" id="CHEBI:59789"/>
    </ligand>
</feature>
<evidence type="ECO:0000256" key="6">
    <source>
        <dbReference type="ARBA" id="ARBA00022694"/>
    </source>
</evidence>